<evidence type="ECO:0000313" key="7">
    <source>
        <dbReference type="RefSeq" id="XP_030879287.1"/>
    </source>
</evidence>
<evidence type="ECO:0000313" key="6">
    <source>
        <dbReference type="Proteomes" id="UP000245341"/>
    </source>
</evidence>
<proteinExistence type="predicted"/>
<dbReference type="GO" id="GO:0034454">
    <property type="term" value="P:microtubule anchoring at centrosome"/>
    <property type="evidence" value="ECO:0007669"/>
    <property type="project" value="TreeGrafter"/>
</dbReference>
<keyword evidence="6" id="KW-1185">Reference proteome</keyword>
<keyword evidence="4" id="KW-0206">Cytoskeleton</keyword>
<dbReference type="OrthoDB" id="5799458at2759"/>
<dbReference type="AlphaFoldDB" id="A0A7F8QDJ5"/>
<dbReference type="GO" id="GO:0005813">
    <property type="term" value="C:centrosome"/>
    <property type="evidence" value="ECO:0007669"/>
    <property type="project" value="UniProtKB-SubCell"/>
</dbReference>
<evidence type="ECO:0000256" key="5">
    <source>
        <dbReference type="SAM" id="Coils"/>
    </source>
</evidence>
<keyword evidence="5" id="KW-0175">Coiled coil</keyword>
<evidence type="ECO:0000256" key="1">
    <source>
        <dbReference type="ARBA" id="ARBA00004300"/>
    </source>
</evidence>
<dbReference type="KEGG" id="lww:115939196"/>
<evidence type="ECO:0000256" key="2">
    <source>
        <dbReference type="ARBA" id="ARBA00022490"/>
    </source>
</evidence>
<gene>
    <name evidence="7" type="primary">LOC115939196</name>
</gene>
<evidence type="ECO:0000256" key="4">
    <source>
        <dbReference type="ARBA" id="ARBA00023212"/>
    </source>
</evidence>
<feature type="non-terminal residue" evidence="7">
    <location>
        <position position="1"/>
    </location>
</feature>
<dbReference type="Proteomes" id="UP000245341">
    <property type="component" value="Unplaced"/>
</dbReference>
<organism evidence="6 7">
    <name type="scientific">Leptonychotes weddellii</name>
    <name type="common">Weddell seal</name>
    <name type="synonym">Otaria weddellii</name>
    <dbReference type="NCBI Taxonomy" id="9713"/>
    <lineage>
        <taxon>Eukaryota</taxon>
        <taxon>Metazoa</taxon>
        <taxon>Chordata</taxon>
        <taxon>Craniata</taxon>
        <taxon>Vertebrata</taxon>
        <taxon>Euteleostomi</taxon>
        <taxon>Mammalia</taxon>
        <taxon>Eutheria</taxon>
        <taxon>Laurasiatheria</taxon>
        <taxon>Carnivora</taxon>
        <taxon>Caniformia</taxon>
        <taxon>Pinnipedia</taxon>
        <taxon>Phocidae</taxon>
        <taxon>Monachinae</taxon>
        <taxon>Lobodontini</taxon>
        <taxon>Leptonychotes</taxon>
    </lineage>
</organism>
<dbReference type="PANTHER" id="PTHR18905:SF12">
    <property type="entry name" value="NINEIN-LIKE PROTEIN"/>
    <property type="match status" value="1"/>
</dbReference>
<keyword evidence="3" id="KW-0597">Phosphoprotein</keyword>
<protein>
    <submittedName>
        <fullName evidence="7">Ninein-like protein</fullName>
    </submittedName>
</protein>
<accession>A0A7F8QDJ5</accession>
<name>A0A7F8QDJ5_LEPWE</name>
<dbReference type="PANTHER" id="PTHR18905">
    <property type="entry name" value="NINEIN"/>
    <property type="match status" value="1"/>
</dbReference>
<dbReference type="RefSeq" id="XP_030879287.1">
    <property type="nucleotide sequence ID" value="XM_031023427.1"/>
</dbReference>
<evidence type="ECO:0000256" key="3">
    <source>
        <dbReference type="ARBA" id="ARBA00022553"/>
    </source>
</evidence>
<feature type="coiled-coil region" evidence="5">
    <location>
        <begin position="49"/>
        <end position="76"/>
    </location>
</feature>
<sequence>SLDFSVDEKVNLLELTWALENELMTVGGATQQAALACYRQELSFRQGQVEQMARERDKARQDLEKAEKRNLEFVQEMDDCHSALEQLTEKKIHDMDECFERGLVNDFGA</sequence>
<keyword evidence="2" id="KW-0963">Cytoplasm</keyword>
<reference evidence="7" key="1">
    <citation type="submission" date="2025-08" db="UniProtKB">
        <authorList>
            <consortium name="RefSeq"/>
        </authorList>
    </citation>
    <scope>IDENTIFICATION</scope>
    <source>
        <tissue evidence="7">Liver</tissue>
    </source>
</reference>
<dbReference type="GeneID" id="115939196"/>
<comment type="subcellular location">
    <subcellularLocation>
        <location evidence="1">Cytoplasm</location>
        <location evidence="1">Cytoskeleton</location>
        <location evidence="1">Microtubule organizing center</location>
        <location evidence="1">Centrosome</location>
    </subcellularLocation>
</comment>